<feature type="region of interest" description="Disordered" evidence="1">
    <location>
        <begin position="384"/>
        <end position="429"/>
    </location>
</feature>
<evidence type="ECO:0000313" key="3">
    <source>
        <dbReference type="Proteomes" id="UP000037460"/>
    </source>
</evidence>
<feature type="compositionally biased region" description="Basic and acidic residues" evidence="1">
    <location>
        <begin position="388"/>
        <end position="411"/>
    </location>
</feature>
<keyword evidence="3" id="KW-1185">Reference proteome</keyword>
<dbReference type="EMBL" id="JWZX01003071">
    <property type="protein sequence ID" value="KOO24644.1"/>
    <property type="molecule type" value="Genomic_DNA"/>
</dbReference>
<protein>
    <submittedName>
        <fullName evidence="2">Uncharacterized protein</fullName>
    </submittedName>
</protein>
<organism evidence="2 3">
    <name type="scientific">Chrysochromulina tobinii</name>
    <dbReference type="NCBI Taxonomy" id="1460289"/>
    <lineage>
        <taxon>Eukaryota</taxon>
        <taxon>Haptista</taxon>
        <taxon>Haptophyta</taxon>
        <taxon>Prymnesiophyceae</taxon>
        <taxon>Prymnesiales</taxon>
        <taxon>Chrysochromulinaceae</taxon>
        <taxon>Chrysochromulina</taxon>
    </lineage>
</organism>
<accession>A0A0M0JDH9</accession>
<proteinExistence type="predicted"/>
<reference evidence="3" key="1">
    <citation type="journal article" date="2015" name="PLoS Genet.">
        <title>Genome Sequence and Transcriptome Analyses of Chrysochromulina tobin: Metabolic Tools for Enhanced Algal Fitness in the Prominent Order Prymnesiales (Haptophyceae).</title>
        <authorList>
            <person name="Hovde B.T."/>
            <person name="Deodato C.R."/>
            <person name="Hunsperger H.M."/>
            <person name="Ryken S.A."/>
            <person name="Yost W."/>
            <person name="Jha R.K."/>
            <person name="Patterson J."/>
            <person name="Monnat R.J. Jr."/>
            <person name="Barlow S.B."/>
            <person name="Starkenburg S.R."/>
            <person name="Cattolico R.A."/>
        </authorList>
    </citation>
    <scope>NUCLEOTIDE SEQUENCE</scope>
    <source>
        <strain evidence="3">CCMP291</strain>
    </source>
</reference>
<name>A0A0M0JDH9_9EUKA</name>
<sequence length="580" mass="64106">MGALLLHVRATLRCVGSQGKSGHCPCPLALHFERQLVSEGERDALRLGANANVSTEASSRALLQRHVDQGVLSKGGLCIQIGGEEARLALERRRGSEALHLRRGDQVCEEHMHVGDVRVDGHLVFPFELGPHGTERQVGAGRGIDVVHDVNVDVVEHHAVPILRVAGRSVVVDDRPKNDAGLGGRHLDVRLNVLAFAGFERVALGPVAELEIAHCSQLEAHVVHGLLGLVDQQQVQHDVVRVYGHVRLRVHRVRQTSQLGHSLETLRKVLLRPTARGLRKGRVIVVVEIHKGRILRTSPELPHGDEVVGLSIHLECGVRFGSVHGFSRVALGQHSRESFAALDKAKLAELVRRIGQDLKVDGDTFVRVLIDRRDAFPRLPHLQEASQDQEHIRTDKIGGPDGHVRPRAQRELRHRRRHNSREEEITPAQERTQLARVGHGPGAPLRRRRCMPIGAVLEDDWAADWLRRRLGSSRRLFLGFQGKGQLAQPLLQRGERERHVLRLGAVLAHQPESDARDSGGVNRREGLQQLAHGGLAQVWVGLDDLAHVQDHVDSRRLVAVAQKVHQDGNDGGDGFGELGR</sequence>
<evidence type="ECO:0000313" key="2">
    <source>
        <dbReference type="EMBL" id="KOO24644.1"/>
    </source>
</evidence>
<dbReference type="Proteomes" id="UP000037460">
    <property type="component" value="Unassembled WGS sequence"/>
</dbReference>
<comment type="caution">
    <text evidence="2">The sequence shown here is derived from an EMBL/GenBank/DDBJ whole genome shotgun (WGS) entry which is preliminary data.</text>
</comment>
<dbReference type="AlphaFoldDB" id="A0A0M0JDH9"/>
<gene>
    <name evidence="2" type="ORF">Ctob_003743</name>
</gene>
<evidence type="ECO:0000256" key="1">
    <source>
        <dbReference type="SAM" id="MobiDB-lite"/>
    </source>
</evidence>